<dbReference type="PROSITE" id="PS51186">
    <property type="entry name" value="GNAT"/>
    <property type="match status" value="1"/>
</dbReference>
<keyword evidence="3" id="KW-1185">Reference proteome</keyword>
<dbReference type="Pfam" id="PF13302">
    <property type="entry name" value="Acetyltransf_3"/>
    <property type="match status" value="1"/>
</dbReference>
<dbReference type="EMBL" id="JBHSOE010000001">
    <property type="protein sequence ID" value="MFC5653999.1"/>
    <property type="molecule type" value="Genomic_DNA"/>
</dbReference>
<feature type="domain" description="N-acetyltransferase" evidence="1">
    <location>
        <begin position="21"/>
        <end position="188"/>
    </location>
</feature>
<dbReference type="RefSeq" id="WP_344348052.1">
    <property type="nucleotide sequence ID" value="NZ_BAAASM010000014.1"/>
</dbReference>
<organism evidence="2 3">
    <name type="scientific">Streptomyces nogalater</name>
    <dbReference type="NCBI Taxonomy" id="38314"/>
    <lineage>
        <taxon>Bacteria</taxon>
        <taxon>Bacillati</taxon>
        <taxon>Actinomycetota</taxon>
        <taxon>Actinomycetes</taxon>
        <taxon>Kitasatosporales</taxon>
        <taxon>Streptomycetaceae</taxon>
        <taxon>Streptomyces</taxon>
    </lineage>
</organism>
<dbReference type="PANTHER" id="PTHR43792:SF1">
    <property type="entry name" value="N-ACETYLTRANSFERASE DOMAIN-CONTAINING PROTEIN"/>
    <property type="match status" value="1"/>
</dbReference>
<evidence type="ECO:0000313" key="2">
    <source>
        <dbReference type="EMBL" id="MFC5653999.1"/>
    </source>
</evidence>
<dbReference type="InterPro" id="IPR000182">
    <property type="entry name" value="GNAT_dom"/>
</dbReference>
<evidence type="ECO:0000259" key="1">
    <source>
        <dbReference type="PROSITE" id="PS51186"/>
    </source>
</evidence>
<dbReference type="PANTHER" id="PTHR43792">
    <property type="entry name" value="GNAT FAMILY, PUTATIVE (AFU_ORTHOLOGUE AFUA_3G00765)-RELATED-RELATED"/>
    <property type="match status" value="1"/>
</dbReference>
<dbReference type="InterPro" id="IPR016181">
    <property type="entry name" value="Acyl_CoA_acyltransferase"/>
</dbReference>
<dbReference type="SUPFAM" id="SSF55729">
    <property type="entry name" value="Acyl-CoA N-acyltransferases (Nat)"/>
    <property type="match status" value="1"/>
</dbReference>
<dbReference type="InterPro" id="IPR051531">
    <property type="entry name" value="N-acetyltransferase"/>
</dbReference>
<gene>
    <name evidence="2" type="ORF">ACFP3J_00635</name>
</gene>
<dbReference type="Proteomes" id="UP001596065">
    <property type="component" value="Unassembled WGS sequence"/>
</dbReference>
<proteinExistence type="predicted"/>
<accession>A0ABW0WAM9</accession>
<dbReference type="Gene3D" id="3.40.630.30">
    <property type="match status" value="1"/>
</dbReference>
<reference evidence="3" key="1">
    <citation type="journal article" date="2019" name="Int. J. Syst. Evol. Microbiol.">
        <title>The Global Catalogue of Microorganisms (GCM) 10K type strain sequencing project: providing services to taxonomists for standard genome sequencing and annotation.</title>
        <authorList>
            <consortium name="The Broad Institute Genomics Platform"/>
            <consortium name="The Broad Institute Genome Sequencing Center for Infectious Disease"/>
            <person name="Wu L."/>
            <person name="Ma J."/>
        </authorList>
    </citation>
    <scope>NUCLEOTIDE SEQUENCE [LARGE SCALE GENOMIC DNA]</scope>
    <source>
        <strain evidence="3">KCTC 5701</strain>
    </source>
</reference>
<name>A0ABW0WAM9_STRNO</name>
<evidence type="ECO:0000313" key="3">
    <source>
        <dbReference type="Proteomes" id="UP001596065"/>
    </source>
</evidence>
<protein>
    <submittedName>
        <fullName evidence="2">GNAT family protein</fullName>
    </submittedName>
</protein>
<comment type="caution">
    <text evidence="2">The sequence shown here is derived from an EMBL/GenBank/DDBJ whole genome shotgun (WGS) entry which is preliminary data.</text>
</comment>
<sequence>MTAVSKNNAKRVTAPVATERLVLRPFTSADVEDRYAYQRLPEVARHLYRPPLTREGCAESIAARAEGTDWRTDGDTLLLAVCRAGEPGVVGEVVLTLTSAHARQAEIGWVFNPRHAGRGYATEAAGALLSLAFGQLDAHRVFARLDVLNTASARVCERLGMRREAHLVENDLDGDRWGSEYVYAMLAREWKG</sequence>